<dbReference type="Pfam" id="PF12756">
    <property type="entry name" value="zf-C2H2_2"/>
    <property type="match status" value="1"/>
</dbReference>
<sequence>MKFELNKHLDNIRNVLVCSNATPIRCRGGFSYSCWFCNNKYQNPAELKTHTLQTHDDTVKKTFMKDGSMINYVVKLDITGLQCSLCGKDLNELDDLTTHIITNHGKEYHTDIKSHIIPFRFESNDFRCVICKNKFNNFKVLIEHMNAHYNNYICSICGAGFINKRTLQTHGYRHKTGTFNCSFCPKVFDTSIKKRDHERGVHILRNKRSKCGYCGEKFTDYTKKNDHLVKIHGATPIVLQCQACDKTFGNQRSLTMHTKSYHLLQRKKPDKTV</sequence>
<feature type="domain" description="C2H2-type" evidence="6">
    <location>
        <begin position="126"/>
        <end position="153"/>
    </location>
</feature>
<evidence type="ECO:0000256" key="2">
    <source>
        <dbReference type="ARBA" id="ARBA00022737"/>
    </source>
</evidence>
<feature type="domain" description="C2H2-type" evidence="6">
    <location>
        <begin position="152"/>
        <end position="174"/>
    </location>
</feature>
<dbReference type="Gene3D" id="3.30.160.60">
    <property type="entry name" value="Classic Zinc Finger"/>
    <property type="match status" value="3"/>
</dbReference>
<evidence type="ECO:0000256" key="3">
    <source>
        <dbReference type="ARBA" id="ARBA00022771"/>
    </source>
</evidence>
<evidence type="ECO:0000256" key="4">
    <source>
        <dbReference type="ARBA" id="ARBA00022833"/>
    </source>
</evidence>
<dbReference type="Proteomes" id="UP000663880">
    <property type="component" value="Unassembled WGS sequence"/>
</dbReference>
<dbReference type="SMART" id="SM00355">
    <property type="entry name" value="ZnF_C2H2"/>
    <property type="match status" value="7"/>
</dbReference>
<accession>A0A821UFU6</accession>
<keyword evidence="1" id="KW-0479">Metal-binding</keyword>
<evidence type="ECO:0000313" key="8">
    <source>
        <dbReference type="Proteomes" id="UP000663880"/>
    </source>
</evidence>
<dbReference type="OrthoDB" id="4748970at2759"/>
<keyword evidence="2" id="KW-0677">Repeat</keyword>
<evidence type="ECO:0000313" key="7">
    <source>
        <dbReference type="EMBL" id="CAF4888824.1"/>
    </source>
</evidence>
<dbReference type="PROSITE" id="PS00028">
    <property type="entry name" value="ZINC_FINGER_C2H2_1"/>
    <property type="match status" value="6"/>
</dbReference>
<keyword evidence="3 5" id="KW-0863">Zinc-finger</keyword>
<dbReference type="InterPro" id="IPR041661">
    <property type="entry name" value="ZN622/Rei1/Reh1_Znf-C2H2"/>
</dbReference>
<dbReference type="Pfam" id="PF13912">
    <property type="entry name" value="zf-C2H2_6"/>
    <property type="match status" value="2"/>
</dbReference>
<dbReference type="AlphaFoldDB" id="A0A821UFU6"/>
<dbReference type="PANTHER" id="PTHR24379">
    <property type="entry name" value="KRAB AND ZINC FINGER DOMAIN-CONTAINING"/>
    <property type="match status" value="1"/>
</dbReference>
<evidence type="ECO:0000259" key="6">
    <source>
        <dbReference type="PROSITE" id="PS50157"/>
    </source>
</evidence>
<evidence type="ECO:0000256" key="1">
    <source>
        <dbReference type="ARBA" id="ARBA00022723"/>
    </source>
</evidence>
<protein>
    <recommendedName>
        <fullName evidence="6">C2H2-type domain-containing protein</fullName>
    </recommendedName>
</protein>
<evidence type="ECO:0000256" key="5">
    <source>
        <dbReference type="PROSITE-ProRule" id="PRU00042"/>
    </source>
</evidence>
<keyword evidence="4" id="KW-0862">Zinc</keyword>
<dbReference type="Pfam" id="PF00096">
    <property type="entry name" value="zf-C2H2"/>
    <property type="match status" value="1"/>
</dbReference>
<organism evidence="7 8">
    <name type="scientific">Pieris macdunnoughi</name>
    <dbReference type="NCBI Taxonomy" id="345717"/>
    <lineage>
        <taxon>Eukaryota</taxon>
        <taxon>Metazoa</taxon>
        <taxon>Ecdysozoa</taxon>
        <taxon>Arthropoda</taxon>
        <taxon>Hexapoda</taxon>
        <taxon>Insecta</taxon>
        <taxon>Pterygota</taxon>
        <taxon>Neoptera</taxon>
        <taxon>Endopterygota</taxon>
        <taxon>Lepidoptera</taxon>
        <taxon>Glossata</taxon>
        <taxon>Ditrysia</taxon>
        <taxon>Papilionoidea</taxon>
        <taxon>Pieridae</taxon>
        <taxon>Pierinae</taxon>
        <taxon>Pieris</taxon>
    </lineage>
</organism>
<comment type="caution">
    <text evidence="7">The sequence shown here is derived from an EMBL/GenBank/DDBJ whole genome shotgun (WGS) entry which is preliminary data.</text>
</comment>
<dbReference type="PANTHER" id="PTHR24379:SF121">
    <property type="entry name" value="C2H2-TYPE DOMAIN-CONTAINING PROTEIN"/>
    <property type="match status" value="1"/>
</dbReference>
<dbReference type="EMBL" id="CAJOBZ010000031">
    <property type="protein sequence ID" value="CAF4888824.1"/>
    <property type="molecule type" value="Genomic_DNA"/>
</dbReference>
<keyword evidence="8" id="KW-1185">Reference proteome</keyword>
<feature type="domain" description="C2H2-type" evidence="6">
    <location>
        <begin position="81"/>
        <end position="109"/>
    </location>
</feature>
<dbReference type="SUPFAM" id="SSF57667">
    <property type="entry name" value="beta-beta-alpha zinc fingers"/>
    <property type="match status" value="3"/>
</dbReference>
<proteinExistence type="predicted"/>
<gene>
    <name evidence="7" type="ORF">PMACD_LOCUS10267</name>
</gene>
<dbReference type="InterPro" id="IPR013087">
    <property type="entry name" value="Znf_C2H2_type"/>
</dbReference>
<feature type="domain" description="C2H2-type" evidence="6">
    <location>
        <begin position="179"/>
        <end position="207"/>
    </location>
</feature>
<dbReference type="PROSITE" id="PS50157">
    <property type="entry name" value="ZINC_FINGER_C2H2_2"/>
    <property type="match status" value="5"/>
</dbReference>
<name>A0A821UFU6_9NEOP</name>
<dbReference type="GO" id="GO:0008270">
    <property type="term" value="F:zinc ion binding"/>
    <property type="evidence" value="ECO:0007669"/>
    <property type="project" value="UniProtKB-KW"/>
</dbReference>
<reference evidence="7" key="1">
    <citation type="submission" date="2021-02" db="EMBL/GenBank/DDBJ databases">
        <authorList>
            <person name="Steward A R."/>
        </authorList>
    </citation>
    <scope>NUCLEOTIDE SEQUENCE</scope>
</reference>
<feature type="domain" description="C2H2-type" evidence="6">
    <location>
        <begin position="239"/>
        <end position="267"/>
    </location>
</feature>
<dbReference type="InterPro" id="IPR036236">
    <property type="entry name" value="Znf_C2H2_sf"/>
</dbReference>